<organism evidence="5 6">
    <name type="scientific">Polysphondylium violaceum</name>
    <dbReference type="NCBI Taxonomy" id="133409"/>
    <lineage>
        <taxon>Eukaryota</taxon>
        <taxon>Amoebozoa</taxon>
        <taxon>Evosea</taxon>
        <taxon>Eumycetozoa</taxon>
        <taxon>Dictyostelia</taxon>
        <taxon>Dictyosteliales</taxon>
        <taxon>Dictyosteliaceae</taxon>
        <taxon>Polysphondylium</taxon>
    </lineage>
</organism>
<feature type="region of interest" description="Disordered" evidence="3">
    <location>
        <begin position="295"/>
        <end position="448"/>
    </location>
</feature>
<dbReference type="EMBL" id="AJWJ01000155">
    <property type="protein sequence ID" value="KAF2074278.1"/>
    <property type="molecule type" value="Genomic_DNA"/>
</dbReference>
<evidence type="ECO:0000259" key="4">
    <source>
        <dbReference type="Pfam" id="PF07808"/>
    </source>
</evidence>
<keyword evidence="6" id="KW-1185">Reference proteome</keyword>
<gene>
    <name evidence="5" type="ORF">CYY_004411</name>
</gene>
<dbReference type="Proteomes" id="UP000695562">
    <property type="component" value="Unassembled WGS sequence"/>
</dbReference>
<reference evidence="5" key="1">
    <citation type="submission" date="2020-01" db="EMBL/GenBank/DDBJ databases">
        <title>Development of genomics and gene disruption for Polysphondylium violaceum indicates a role for the polyketide synthase stlB in stalk morphogenesis.</title>
        <authorList>
            <person name="Narita B."/>
            <person name="Kawabe Y."/>
            <person name="Kin K."/>
            <person name="Saito T."/>
            <person name="Gibbs R."/>
            <person name="Kuspa A."/>
            <person name="Muzny D."/>
            <person name="Queller D."/>
            <person name="Richards S."/>
            <person name="Strassman J."/>
            <person name="Sucgang R."/>
            <person name="Worley K."/>
            <person name="Schaap P."/>
        </authorList>
    </citation>
    <scope>NUCLEOTIDE SEQUENCE</scope>
    <source>
        <strain evidence="5">QSvi11</strain>
    </source>
</reference>
<name>A0A8J4V0C9_9MYCE</name>
<dbReference type="AlphaFoldDB" id="A0A8J4V0C9"/>
<dbReference type="PANTHER" id="PTHR12765">
    <property type="entry name" value="RED PROTEIN IK FACTOR CYTOKINE IK"/>
    <property type="match status" value="1"/>
</dbReference>
<evidence type="ECO:0000313" key="6">
    <source>
        <dbReference type="Proteomes" id="UP000695562"/>
    </source>
</evidence>
<evidence type="ECO:0000256" key="2">
    <source>
        <dbReference type="ARBA" id="ARBA00023242"/>
    </source>
</evidence>
<feature type="compositionally biased region" description="Acidic residues" evidence="3">
    <location>
        <begin position="233"/>
        <end position="242"/>
    </location>
</feature>
<feature type="compositionally biased region" description="Basic and acidic residues" evidence="3">
    <location>
        <begin position="417"/>
        <end position="434"/>
    </location>
</feature>
<feature type="compositionally biased region" description="Low complexity" evidence="3">
    <location>
        <begin position="211"/>
        <end position="232"/>
    </location>
</feature>
<protein>
    <recommendedName>
        <fullName evidence="4">RED-like N-terminal domain-containing protein</fullName>
    </recommendedName>
</protein>
<dbReference type="GO" id="GO:0005634">
    <property type="term" value="C:nucleus"/>
    <property type="evidence" value="ECO:0007669"/>
    <property type="project" value="UniProtKB-SubCell"/>
</dbReference>
<feature type="region of interest" description="Disordered" evidence="3">
    <location>
        <begin position="202"/>
        <end position="242"/>
    </location>
</feature>
<feature type="compositionally biased region" description="Low complexity" evidence="3">
    <location>
        <begin position="83"/>
        <end position="95"/>
    </location>
</feature>
<evidence type="ECO:0000313" key="5">
    <source>
        <dbReference type="EMBL" id="KAF2074278.1"/>
    </source>
</evidence>
<dbReference type="Pfam" id="PF07808">
    <property type="entry name" value="RED_N"/>
    <property type="match status" value="1"/>
</dbReference>
<dbReference type="InterPro" id="IPR012916">
    <property type="entry name" value="RED_N"/>
</dbReference>
<evidence type="ECO:0000256" key="1">
    <source>
        <dbReference type="ARBA" id="ARBA00004123"/>
    </source>
</evidence>
<sequence>MSTLKQDSSSSSNNNNDRNSKKKKKWVERDYNYYKNAPDKIDDPNYRDRAKERRNQNEDDEGQSTKSSGLDFNLLKRDDSHLNSSNTSSSSSGGNKETKKTITCKSVLGNSIYNVLLSSATNSNQQQQQHQKNKELFQKGRMIYVYELDPNFPSLIPTTILNSKEDCPPIKHVISGKLDTSILKKVIESYNPDKTVNIIKEKNNSDDSHNENNSPSNNNNNNNSLNILLPTNNDDDDSGSDIFSDAEEYVCDVVSKVNKQMPIDDNEEADKKFDYFSKSNTGVDSKEDEMMKEFNPIGKEGDEKEDGEDGEIEGPSMPPHDDQDDEIEGPSMPPQDDQDDEIEGPSMPQDNASDQDEDQDIGPSIPQHMYINNNEDQEDEEAYPDTDMNYERPNNEEEEQEENSQDEYEYPNTEDNFNQHEEKQKIEMEKRYQDNSDSDSDDLPIIDTNNESLKRKLLEQQDSYGDVIPSYQGFDRERGEKPQHTIDEMYKFKKEPKKKRSKTIDGEMHKVNSMLKKNYGDKYDLFNQK</sequence>
<dbReference type="OrthoDB" id="3366823at2759"/>
<feature type="compositionally biased region" description="Low complexity" evidence="3">
    <location>
        <begin position="7"/>
        <end position="17"/>
    </location>
</feature>
<keyword evidence="2" id="KW-0539">Nucleus</keyword>
<proteinExistence type="predicted"/>
<feature type="domain" description="RED-like N-terminal" evidence="4">
    <location>
        <begin position="80"/>
        <end position="188"/>
    </location>
</feature>
<evidence type="ECO:0000256" key="3">
    <source>
        <dbReference type="SAM" id="MobiDB-lite"/>
    </source>
</evidence>
<comment type="subcellular location">
    <subcellularLocation>
        <location evidence="1">Nucleus</location>
    </subcellularLocation>
</comment>
<comment type="caution">
    <text evidence="5">The sequence shown here is derived from an EMBL/GenBank/DDBJ whole genome shotgun (WGS) entry which is preliminary data.</text>
</comment>
<feature type="compositionally biased region" description="Acidic residues" evidence="3">
    <location>
        <begin position="303"/>
        <end position="312"/>
    </location>
</feature>
<feature type="compositionally biased region" description="Basic and acidic residues" evidence="3">
    <location>
        <begin position="27"/>
        <end position="57"/>
    </location>
</feature>
<dbReference type="InterPro" id="IPR039896">
    <property type="entry name" value="Red-like"/>
</dbReference>
<accession>A0A8J4V0C9</accession>
<feature type="region of interest" description="Disordered" evidence="3">
    <location>
        <begin position="1"/>
        <end position="99"/>
    </location>
</feature>
<feature type="compositionally biased region" description="Acidic residues" evidence="3">
    <location>
        <begin position="396"/>
        <end position="409"/>
    </location>
</feature>
<feature type="compositionally biased region" description="Acidic residues" evidence="3">
    <location>
        <begin position="375"/>
        <end position="384"/>
    </location>
</feature>